<reference evidence="2 3" key="1">
    <citation type="submission" date="2016-12" db="EMBL/GenBank/DDBJ databases">
        <title>The genomes of Aspergillus section Nigri reveals drivers in fungal speciation.</title>
        <authorList>
            <consortium name="DOE Joint Genome Institute"/>
            <person name="Vesth T.C."/>
            <person name="Nybo J."/>
            <person name="Theobald S."/>
            <person name="Brandl J."/>
            <person name="Frisvad J.C."/>
            <person name="Nielsen K.F."/>
            <person name="Lyhne E.K."/>
            <person name="Kogle M.E."/>
            <person name="Kuo A."/>
            <person name="Riley R."/>
            <person name="Clum A."/>
            <person name="Nolan M."/>
            <person name="Lipzen A."/>
            <person name="Salamov A."/>
            <person name="Henrissat B."/>
            <person name="Wiebenga A."/>
            <person name="De Vries R.P."/>
            <person name="Grigoriev I.V."/>
            <person name="Mortensen U.H."/>
            <person name="Andersen M.R."/>
            <person name="Baker S.E."/>
        </authorList>
    </citation>
    <scope>NUCLEOTIDE SEQUENCE [LARGE SCALE GENOMIC DNA]</scope>
    <source>
        <strain evidence="2 3">CBS 117.55</strain>
    </source>
</reference>
<comment type="caution">
    <text evidence="2">The sequence shown here is derived from an EMBL/GenBank/DDBJ whole genome shotgun (WGS) entry which is preliminary data.</text>
</comment>
<evidence type="ECO:0000313" key="2">
    <source>
        <dbReference type="EMBL" id="PWY75148.1"/>
    </source>
</evidence>
<dbReference type="AlphaFoldDB" id="A0A317VQG4"/>
<evidence type="ECO:0000256" key="1">
    <source>
        <dbReference type="SAM" id="MobiDB-lite"/>
    </source>
</evidence>
<organism evidence="2 3">
    <name type="scientific">Aspergillus heteromorphus CBS 117.55</name>
    <dbReference type="NCBI Taxonomy" id="1448321"/>
    <lineage>
        <taxon>Eukaryota</taxon>
        <taxon>Fungi</taxon>
        <taxon>Dikarya</taxon>
        <taxon>Ascomycota</taxon>
        <taxon>Pezizomycotina</taxon>
        <taxon>Eurotiomycetes</taxon>
        <taxon>Eurotiomycetidae</taxon>
        <taxon>Eurotiales</taxon>
        <taxon>Aspergillaceae</taxon>
        <taxon>Aspergillus</taxon>
        <taxon>Aspergillus subgen. Circumdati</taxon>
    </lineage>
</organism>
<proteinExistence type="predicted"/>
<evidence type="ECO:0000313" key="3">
    <source>
        <dbReference type="Proteomes" id="UP000247233"/>
    </source>
</evidence>
<accession>A0A317VQG4</accession>
<keyword evidence="3" id="KW-1185">Reference proteome</keyword>
<name>A0A317VQG4_9EURO</name>
<gene>
    <name evidence="2" type="ORF">BO70DRAFT_364227</name>
</gene>
<sequence length="62" mass="6886">MAFQEQPSKPGHDSDPEATINRTKLSCPRGCILDGATCVRSFASAQFSRLDSYSMTKMYPVR</sequence>
<protein>
    <submittedName>
        <fullName evidence="2">Uncharacterized protein</fullName>
    </submittedName>
</protein>
<dbReference type="Proteomes" id="UP000247233">
    <property type="component" value="Unassembled WGS sequence"/>
</dbReference>
<dbReference type="EMBL" id="MSFL01000022">
    <property type="protein sequence ID" value="PWY75148.1"/>
    <property type="molecule type" value="Genomic_DNA"/>
</dbReference>
<dbReference type="GeneID" id="37065991"/>
<dbReference type="VEuPathDB" id="FungiDB:BO70DRAFT_364227"/>
<dbReference type="RefSeq" id="XP_025397273.1">
    <property type="nucleotide sequence ID" value="XM_025543754.1"/>
</dbReference>
<feature type="region of interest" description="Disordered" evidence="1">
    <location>
        <begin position="1"/>
        <end position="21"/>
    </location>
</feature>